<evidence type="ECO:0000313" key="4">
    <source>
        <dbReference type="Proteomes" id="UP001595840"/>
    </source>
</evidence>
<protein>
    <submittedName>
        <fullName evidence="3">Helix-turn-helix transcriptional regulator</fullName>
    </submittedName>
</protein>
<dbReference type="Pfam" id="PF08279">
    <property type="entry name" value="HTH_11"/>
    <property type="match status" value="1"/>
</dbReference>
<dbReference type="InterPro" id="IPR036390">
    <property type="entry name" value="WH_DNA-bd_sf"/>
</dbReference>
<accession>A0ABV8V1R6</accession>
<dbReference type="InterPro" id="IPR051534">
    <property type="entry name" value="CBASS_pafABC_assoc_protein"/>
</dbReference>
<dbReference type="PANTHER" id="PTHR34580">
    <property type="match status" value="1"/>
</dbReference>
<dbReference type="Proteomes" id="UP001595840">
    <property type="component" value="Unassembled WGS sequence"/>
</dbReference>
<feature type="domain" description="Helix-turn-helix type 11" evidence="1">
    <location>
        <begin position="6"/>
        <end position="60"/>
    </location>
</feature>
<name>A0ABV8V1R6_9GAMM</name>
<reference evidence="4" key="1">
    <citation type="journal article" date="2019" name="Int. J. Syst. Evol. Microbiol.">
        <title>The Global Catalogue of Microorganisms (GCM) 10K type strain sequencing project: providing services to taxonomists for standard genome sequencing and annotation.</title>
        <authorList>
            <consortium name="The Broad Institute Genomics Platform"/>
            <consortium name="The Broad Institute Genome Sequencing Center for Infectious Disease"/>
            <person name="Wu L."/>
            <person name="Ma J."/>
        </authorList>
    </citation>
    <scope>NUCLEOTIDE SEQUENCE [LARGE SCALE GENOMIC DNA]</scope>
    <source>
        <strain evidence="4">CECT 8570</strain>
    </source>
</reference>
<dbReference type="RefSeq" id="WP_290260311.1">
    <property type="nucleotide sequence ID" value="NZ_JAUFQG010000004.1"/>
</dbReference>
<organism evidence="3 4">
    <name type="scientific">Simiduia curdlanivorans</name>
    <dbReference type="NCBI Taxonomy" id="1492769"/>
    <lineage>
        <taxon>Bacteria</taxon>
        <taxon>Pseudomonadati</taxon>
        <taxon>Pseudomonadota</taxon>
        <taxon>Gammaproteobacteria</taxon>
        <taxon>Cellvibrionales</taxon>
        <taxon>Cellvibrionaceae</taxon>
        <taxon>Simiduia</taxon>
    </lineage>
</organism>
<evidence type="ECO:0000259" key="2">
    <source>
        <dbReference type="Pfam" id="PF13280"/>
    </source>
</evidence>
<dbReference type="InterPro" id="IPR036388">
    <property type="entry name" value="WH-like_DNA-bd_sf"/>
</dbReference>
<gene>
    <name evidence="3" type="ORF">ACFOX3_02150</name>
</gene>
<evidence type="ECO:0000259" key="1">
    <source>
        <dbReference type="Pfam" id="PF08279"/>
    </source>
</evidence>
<dbReference type="EMBL" id="JBHSCX010000003">
    <property type="protein sequence ID" value="MFC4361082.1"/>
    <property type="molecule type" value="Genomic_DNA"/>
</dbReference>
<dbReference type="Pfam" id="PF13280">
    <property type="entry name" value="WYL"/>
    <property type="match status" value="1"/>
</dbReference>
<evidence type="ECO:0000313" key="3">
    <source>
        <dbReference type="EMBL" id="MFC4361082.1"/>
    </source>
</evidence>
<dbReference type="PANTHER" id="PTHR34580:SF3">
    <property type="entry name" value="PROTEIN PAFB"/>
    <property type="match status" value="1"/>
</dbReference>
<feature type="domain" description="WYL" evidence="2">
    <location>
        <begin position="140"/>
        <end position="202"/>
    </location>
</feature>
<proteinExistence type="predicted"/>
<dbReference type="PROSITE" id="PS52050">
    <property type="entry name" value="WYL"/>
    <property type="match status" value="1"/>
</dbReference>
<dbReference type="InterPro" id="IPR026881">
    <property type="entry name" value="WYL_dom"/>
</dbReference>
<dbReference type="SUPFAM" id="SSF46785">
    <property type="entry name" value="Winged helix' DNA-binding domain"/>
    <property type="match status" value="1"/>
</dbReference>
<dbReference type="InterPro" id="IPR013196">
    <property type="entry name" value="HTH_11"/>
</dbReference>
<comment type="caution">
    <text evidence="3">The sequence shown here is derived from an EMBL/GenBank/DDBJ whole genome shotgun (WGS) entry which is preliminary data.</text>
</comment>
<sequence>MRKAERLFQIITLLRGRRTVITAEQLALVLEISTRTLYRDIQALQLSGVPIEGEAGVGYRLRAGFDLPPLMFTSDEMLALLVGARMVRAFTDRELAQAAEAAEIKIRAILPDKLIQRANQQPYCIPIVGEDDHFRCIHLILRNGCEQKRAVTIDYLSLKSANTQRCVYPLAIIGWRQSWMLLAWCELRQAYRNFRMDRITQASLLDQTFSTGPELSLRHYLRSELQMDH</sequence>
<keyword evidence="4" id="KW-1185">Reference proteome</keyword>
<dbReference type="Gene3D" id="1.10.10.10">
    <property type="entry name" value="Winged helix-like DNA-binding domain superfamily/Winged helix DNA-binding domain"/>
    <property type="match status" value="1"/>
</dbReference>